<dbReference type="AlphaFoldDB" id="F6DAY1"/>
<dbReference type="EMBL" id="CP002776">
    <property type="protein sequence ID" value="AEG32314.1"/>
    <property type="molecule type" value="Genomic_DNA"/>
</dbReference>
<dbReference type="SUPFAM" id="SSF55248">
    <property type="entry name" value="PCD-like"/>
    <property type="match status" value="1"/>
</dbReference>
<evidence type="ECO:0000313" key="1">
    <source>
        <dbReference type="EMBL" id="AEG32314.1"/>
    </source>
</evidence>
<reference evidence="1 2" key="1">
    <citation type="submission" date="2011-05" db="EMBL/GenBank/DDBJ databases">
        <title>Complete sequence of Thioalkalimicrobium cyclicum ALM1.</title>
        <authorList>
            <consortium name="US DOE Joint Genome Institute"/>
            <person name="Lucas S."/>
            <person name="Han J."/>
            <person name="Lapidus A."/>
            <person name="Cheng J.-F."/>
            <person name="Goodwin L."/>
            <person name="Pitluck S."/>
            <person name="Peters L."/>
            <person name="Mikhailova N."/>
            <person name="Davenport K."/>
            <person name="Han C."/>
            <person name="Tapia R."/>
            <person name="Land M."/>
            <person name="Hauser L."/>
            <person name="Kyrpides N."/>
            <person name="Ivanova N."/>
            <person name="Pagani I."/>
            <person name="Kappler U."/>
            <person name="Woyke T."/>
        </authorList>
    </citation>
    <scope>NUCLEOTIDE SEQUENCE [LARGE SCALE GENOMIC DNA]</scope>
    <source>
        <strain evidence="2">DSM 14477 / JCM 11371 / ALM1</strain>
    </source>
</reference>
<dbReference type="GO" id="GO:0006729">
    <property type="term" value="P:tetrahydrobiopterin biosynthetic process"/>
    <property type="evidence" value="ECO:0007669"/>
    <property type="project" value="InterPro"/>
</dbReference>
<sequence>MSESWRENKNSTTLEAKFLFENYTALRDFLDDVASITEDANLYPNISFGRDFASLIIYAAGDNLSADEYKLAEDIQRVYKK</sequence>
<accession>F6DAY1</accession>
<dbReference type="Gene3D" id="3.30.1360.20">
    <property type="entry name" value="Transcriptional coactivator/pterin dehydratase"/>
    <property type="match status" value="1"/>
</dbReference>
<proteinExistence type="predicted"/>
<protein>
    <recommendedName>
        <fullName evidence="3">4a-hydroxytetrahydrobiopterin dehydratase</fullName>
    </recommendedName>
</protein>
<dbReference type="OrthoDB" id="5297462at2"/>
<dbReference type="eggNOG" id="COG2154">
    <property type="taxonomic scope" value="Bacteria"/>
</dbReference>
<dbReference type="Proteomes" id="UP000009232">
    <property type="component" value="Chromosome"/>
</dbReference>
<gene>
    <name evidence="1" type="ordered locus">Thicy_1556</name>
</gene>
<dbReference type="InterPro" id="IPR036428">
    <property type="entry name" value="PCD_sf"/>
</dbReference>
<dbReference type="KEGG" id="tcy:Thicy_1556"/>
<organism evidence="1 2">
    <name type="scientific">Thiomicrospira cyclica (strain DSM 14477 / JCM 11371 / ALM1)</name>
    <name type="common">Thioalkalimicrobium cyclicum</name>
    <dbReference type="NCBI Taxonomy" id="717773"/>
    <lineage>
        <taxon>Bacteria</taxon>
        <taxon>Pseudomonadati</taxon>
        <taxon>Pseudomonadota</taxon>
        <taxon>Gammaproteobacteria</taxon>
        <taxon>Thiotrichales</taxon>
        <taxon>Piscirickettsiaceae</taxon>
        <taxon>Thiomicrospira</taxon>
    </lineage>
</organism>
<dbReference type="STRING" id="717773.Thicy_1556"/>
<dbReference type="HOGENOM" id="CLU_179139_0_0_6"/>
<dbReference type="GO" id="GO:0008124">
    <property type="term" value="F:4-alpha-hydroxytetrahydrobiopterin dehydratase activity"/>
    <property type="evidence" value="ECO:0007669"/>
    <property type="project" value="InterPro"/>
</dbReference>
<keyword evidence="2" id="KW-1185">Reference proteome</keyword>
<evidence type="ECO:0008006" key="3">
    <source>
        <dbReference type="Google" id="ProtNLM"/>
    </source>
</evidence>
<name>F6DAY1_THICA</name>
<evidence type="ECO:0000313" key="2">
    <source>
        <dbReference type="Proteomes" id="UP000009232"/>
    </source>
</evidence>
<dbReference type="RefSeq" id="WP_013836089.1">
    <property type="nucleotide sequence ID" value="NC_015581.1"/>
</dbReference>